<dbReference type="GO" id="GO:0019333">
    <property type="term" value="P:denitrification pathway"/>
    <property type="evidence" value="ECO:0007669"/>
    <property type="project" value="InterPro"/>
</dbReference>
<feature type="binding site" description="axial binding residue" evidence="14">
    <location>
        <position position="125"/>
    </location>
    <ligand>
        <name>heme</name>
        <dbReference type="ChEBI" id="CHEBI:30413"/>
        <label>3</label>
    </ligand>
    <ligandPart>
        <name>Fe</name>
        <dbReference type="ChEBI" id="CHEBI:18248"/>
    </ligandPart>
</feature>
<dbReference type="Proteomes" id="UP000005709">
    <property type="component" value="Unassembled WGS sequence"/>
</dbReference>
<dbReference type="Gene3D" id="1.10.3820.10">
    <property type="entry name" value="Di-heme elbow motif domain"/>
    <property type="match status" value="1"/>
</dbReference>
<keyword evidence="4" id="KW-1003">Cell membrane</keyword>
<dbReference type="PANTHER" id="PTHR30333:SF1">
    <property type="entry name" value="CYTOCHROME C-TYPE PROTEIN NAPC"/>
    <property type="match status" value="1"/>
</dbReference>
<comment type="caution">
    <text evidence="16">The sequence shown here is derived from an EMBL/GenBank/DDBJ whole genome shotgun (WGS) entry which is preliminary data.</text>
</comment>
<accession>C8PH56</accession>
<comment type="PTM">
    <text evidence="12">Binds 4 heme groups per subunit.</text>
</comment>
<feature type="binding site" evidence="13">
    <location>
        <position position="84"/>
    </location>
    <ligand>
        <name>a menaquinol</name>
        <dbReference type="ChEBI" id="CHEBI:18151"/>
    </ligand>
</feature>
<dbReference type="GO" id="GO:0009061">
    <property type="term" value="P:anaerobic respiration"/>
    <property type="evidence" value="ECO:0007669"/>
    <property type="project" value="TreeGrafter"/>
</dbReference>
<evidence type="ECO:0000313" key="17">
    <source>
        <dbReference type="Proteomes" id="UP000005709"/>
    </source>
</evidence>
<keyword evidence="11" id="KW-0472">Membrane</keyword>
<evidence type="ECO:0000256" key="8">
    <source>
        <dbReference type="ARBA" id="ARBA00022982"/>
    </source>
</evidence>
<dbReference type="PANTHER" id="PTHR30333">
    <property type="entry name" value="CYTOCHROME C-TYPE PROTEIN"/>
    <property type="match status" value="1"/>
</dbReference>
<dbReference type="InterPro" id="IPR036280">
    <property type="entry name" value="Multihaem_cyt_sf"/>
</dbReference>
<dbReference type="GO" id="GO:0046872">
    <property type="term" value="F:metal ion binding"/>
    <property type="evidence" value="ECO:0007669"/>
    <property type="project" value="UniProtKB-KW"/>
</dbReference>
<evidence type="ECO:0000256" key="4">
    <source>
        <dbReference type="ARBA" id="ARBA00022475"/>
    </source>
</evidence>
<evidence type="ECO:0000256" key="1">
    <source>
        <dbReference type="ARBA" id="ARBA00004162"/>
    </source>
</evidence>
<feature type="binding site" description="covalent" evidence="13">
    <location>
        <position position="154"/>
    </location>
    <ligand>
        <name>heme</name>
        <dbReference type="ChEBI" id="CHEBI:30413"/>
        <label>4</label>
    </ligand>
</feature>
<comment type="similarity">
    <text evidence="2">Belongs to the NapC/NirT/NrfH family.</text>
</comment>
<dbReference type="eggNOG" id="COG3005">
    <property type="taxonomic scope" value="Bacteria"/>
</dbReference>
<gene>
    <name evidence="16" type="ORF">CAMGR0001_2244</name>
</gene>
<keyword evidence="5 12" id="KW-0349">Heme</keyword>
<keyword evidence="3 12" id="KW-0813">Transport</keyword>
<name>C8PH56_9BACT</name>
<feature type="binding site" description="covalent" evidence="13">
    <location>
        <position position="121"/>
    </location>
    <ligand>
        <name>heme</name>
        <dbReference type="ChEBI" id="CHEBI:30413"/>
        <label>3</label>
    </ligand>
</feature>
<evidence type="ECO:0000256" key="5">
    <source>
        <dbReference type="ARBA" id="ARBA00022617"/>
    </source>
</evidence>
<dbReference type="AlphaFoldDB" id="C8PH56"/>
<dbReference type="InterPro" id="IPR005126">
    <property type="entry name" value="NapC/NirT_cyt_c_N"/>
</dbReference>
<comment type="subcellular location">
    <subcellularLocation>
        <location evidence="1">Cell membrane</location>
        <topology evidence="1">Single-pass membrane protein</topology>
    </subcellularLocation>
</comment>
<dbReference type="OrthoDB" id="9782159at2"/>
<keyword evidence="6" id="KW-0812">Transmembrane</keyword>
<evidence type="ECO:0000256" key="6">
    <source>
        <dbReference type="ARBA" id="ARBA00022692"/>
    </source>
</evidence>
<dbReference type="InterPro" id="IPR038266">
    <property type="entry name" value="NapC/NirT_cytc_sf"/>
</dbReference>
<feature type="binding site" description="covalent" evidence="13">
    <location>
        <position position="124"/>
    </location>
    <ligand>
        <name>heme</name>
        <dbReference type="ChEBI" id="CHEBI:30413"/>
        <label>3</label>
    </ligand>
</feature>
<dbReference type="InterPro" id="IPR051174">
    <property type="entry name" value="Cytochrome_c-type_ET"/>
</dbReference>
<proteinExistence type="inferred from homology"/>
<evidence type="ECO:0000256" key="12">
    <source>
        <dbReference type="PIRNR" id="PIRNR000013"/>
    </source>
</evidence>
<feature type="binding site" description="axial binding residue" evidence="14">
    <location>
        <position position="91"/>
    </location>
    <ligand>
        <name>heme</name>
        <dbReference type="ChEBI" id="CHEBI:30413"/>
        <label>1</label>
    </ligand>
    <ligandPart>
        <name>Fe</name>
        <dbReference type="ChEBI" id="CHEBI:18248"/>
    </ligandPart>
</feature>
<reference evidence="16 17" key="1">
    <citation type="submission" date="2009-07" db="EMBL/GenBank/DDBJ databases">
        <authorList>
            <person name="Madupu R."/>
            <person name="Sebastian Y."/>
            <person name="Durkin A.S."/>
            <person name="Torralba M."/>
            <person name="Methe B."/>
            <person name="Sutton G.G."/>
            <person name="Strausberg R.L."/>
            <person name="Nelson K.E."/>
        </authorList>
    </citation>
    <scope>NUCLEOTIDE SEQUENCE [LARGE SCALE GENOMIC DNA]</scope>
    <source>
        <strain evidence="16 17">RM3268</strain>
    </source>
</reference>
<keyword evidence="8 12" id="KW-0249">Electron transport</keyword>
<feature type="binding site" description="axial binding residue" evidence="14">
    <location>
        <position position="163"/>
    </location>
    <ligand>
        <name>heme</name>
        <dbReference type="ChEBI" id="CHEBI:30413"/>
        <label>2</label>
    </ligand>
    <ligandPart>
        <name>Fe</name>
        <dbReference type="ChEBI" id="CHEBI:18248"/>
    </ligandPart>
</feature>
<dbReference type="GO" id="GO:0020037">
    <property type="term" value="F:heme binding"/>
    <property type="evidence" value="ECO:0007669"/>
    <property type="project" value="InterPro"/>
</dbReference>
<dbReference type="RefSeq" id="WP_005870909.1">
    <property type="nucleotide sequence ID" value="NZ_ACYG01000022.1"/>
</dbReference>
<dbReference type="STRING" id="824.CGRAC_2028"/>
<feature type="domain" description="NapC/NirT cytochrome c N-terminal" evidence="15">
    <location>
        <begin position="3"/>
        <end position="165"/>
    </location>
</feature>
<feature type="binding site" description="covalent" evidence="13">
    <location>
        <position position="157"/>
    </location>
    <ligand>
        <name>heme</name>
        <dbReference type="ChEBI" id="CHEBI:30413"/>
        <label>4</label>
    </ligand>
</feature>
<dbReference type="InterPro" id="IPR024717">
    <property type="entry name" value="NapC/NirT/NrfH"/>
</dbReference>
<evidence type="ECO:0000313" key="16">
    <source>
        <dbReference type="EMBL" id="EEV17877.1"/>
    </source>
</evidence>
<dbReference type="EMBL" id="ACYG01000022">
    <property type="protein sequence ID" value="EEV17877.1"/>
    <property type="molecule type" value="Genomic_DNA"/>
</dbReference>
<keyword evidence="7 12" id="KW-0479">Metal-binding</keyword>
<evidence type="ECO:0000256" key="14">
    <source>
        <dbReference type="PIRSR" id="PIRSR000013-2"/>
    </source>
</evidence>
<evidence type="ECO:0000259" key="15">
    <source>
        <dbReference type="Pfam" id="PF03264"/>
    </source>
</evidence>
<keyword evidence="10 12" id="KW-0408">Iron</keyword>
<evidence type="ECO:0000256" key="11">
    <source>
        <dbReference type="ARBA" id="ARBA00023136"/>
    </source>
</evidence>
<feature type="binding site" description="axial binding residue" evidence="14">
    <location>
        <position position="71"/>
    </location>
    <ligand>
        <name>heme</name>
        <dbReference type="ChEBI" id="CHEBI:30413"/>
        <label>2</label>
    </ligand>
    <ligandPart>
        <name>Fe</name>
        <dbReference type="ChEBI" id="CHEBI:18248"/>
    </ligandPart>
</feature>
<evidence type="ECO:0000256" key="9">
    <source>
        <dbReference type="ARBA" id="ARBA00022989"/>
    </source>
</evidence>
<feature type="binding site" description="axial binding residue" evidence="14">
    <location>
        <position position="43"/>
    </location>
    <ligand>
        <name>heme</name>
        <dbReference type="ChEBI" id="CHEBI:30413"/>
        <label>1</label>
    </ligand>
    <ligandPart>
        <name>Fe</name>
        <dbReference type="ChEBI" id="CHEBI:18248"/>
    </ligandPart>
</feature>
<feature type="binding site" description="covalent" evidence="13">
    <location>
        <position position="70"/>
    </location>
    <ligand>
        <name>heme</name>
        <dbReference type="ChEBI" id="CHEBI:30413"/>
        <label>2</label>
    </ligand>
</feature>
<comment type="cofactor">
    <cofactor evidence="13">
        <name>heme</name>
        <dbReference type="ChEBI" id="CHEBI:30413"/>
    </cofactor>
    <text evidence="13">Binds 4 heme groups per subunit.</text>
</comment>
<protein>
    <recommendedName>
        <fullName evidence="12">Cytochrome c-type protein</fullName>
    </recommendedName>
</protein>
<feature type="binding site" description="covalent" evidence="13">
    <location>
        <position position="37"/>
    </location>
    <ligand>
        <name>heme</name>
        <dbReference type="ChEBI" id="CHEBI:30413"/>
        <label>1</label>
    </ligand>
</feature>
<dbReference type="GO" id="GO:0005886">
    <property type="term" value="C:plasma membrane"/>
    <property type="evidence" value="ECO:0007669"/>
    <property type="project" value="UniProtKB-SubCell"/>
</dbReference>
<feature type="binding site" description="axial binding residue" evidence="14">
    <location>
        <position position="158"/>
    </location>
    <ligand>
        <name>heme</name>
        <dbReference type="ChEBI" id="CHEBI:30413"/>
        <label>4</label>
    </ligand>
    <ligandPart>
        <name>Fe</name>
        <dbReference type="ChEBI" id="CHEBI:18248"/>
    </ligandPart>
</feature>
<keyword evidence="9" id="KW-1133">Transmembrane helix</keyword>
<feature type="binding site" evidence="13">
    <location>
        <position position="91"/>
    </location>
    <ligand>
        <name>a menaquinol</name>
        <dbReference type="ChEBI" id="CHEBI:18151"/>
    </ligand>
</feature>
<evidence type="ECO:0000256" key="2">
    <source>
        <dbReference type="ARBA" id="ARBA00007395"/>
    </source>
</evidence>
<feature type="binding site" description="covalent" evidence="13">
    <location>
        <position position="40"/>
    </location>
    <ligand>
        <name>heme</name>
        <dbReference type="ChEBI" id="CHEBI:30413"/>
        <label>1</label>
    </ligand>
</feature>
<evidence type="ECO:0000256" key="7">
    <source>
        <dbReference type="ARBA" id="ARBA00022723"/>
    </source>
</evidence>
<keyword evidence="17" id="KW-1185">Reference proteome</keyword>
<evidence type="ECO:0000256" key="10">
    <source>
        <dbReference type="ARBA" id="ARBA00023004"/>
    </source>
</evidence>
<evidence type="ECO:0000256" key="13">
    <source>
        <dbReference type="PIRSR" id="PIRSR000013-1"/>
    </source>
</evidence>
<evidence type="ECO:0000256" key="3">
    <source>
        <dbReference type="ARBA" id="ARBA00022448"/>
    </source>
</evidence>
<organism evidence="16 17">
    <name type="scientific">Campylobacter gracilis RM3268</name>
    <dbReference type="NCBI Taxonomy" id="553220"/>
    <lineage>
        <taxon>Bacteria</taxon>
        <taxon>Pseudomonadati</taxon>
        <taxon>Campylobacterota</taxon>
        <taxon>Epsilonproteobacteria</taxon>
        <taxon>Campylobacterales</taxon>
        <taxon>Campylobacteraceae</taxon>
        <taxon>Campylobacter</taxon>
    </lineage>
</organism>
<sequence length="185" mass="21114">MKKKTLVLLVGACVLIGMILSLGIAEMVHLTGTDKFCVSCHTMQPMANAFHNDVHGGNNPQGFKADCVACHVSHENTFMYLWTKALTSANDVYKTVFTDADKIDWQEKRKERNHFVYESGCLSCHRNLKEQNNQVNKAWLAHRDYFAGTIGKTCVQCHENVGHKNMGIEITKYWDKYNRENNKTK</sequence>
<dbReference type="GO" id="GO:0009055">
    <property type="term" value="F:electron transfer activity"/>
    <property type="evidence" value="ECO:0007669"/>
    <property type="project" value="TreeGrafter"/>
</dbReference>
<dbReference type="SUPFAM" id="SSF48695">
    <property type="entry name" value="Multiheme cytochromes"/>
    <property type="match status" value="1"/>
</dbReference>
<dbReference type="Pfam" id="PF03264">
    <property type="entry name" value="Cytochrom_NNT"/>
    <property type="match status" value="1"/>
</dbReference>
<dbReference type="PIRSF" id="PIRSF000013">
    <property type="entry name" value="4_hem_cytochrm_NapC"/>
    <property type="match status" value="1"/>
</dbReference>
<feature type="binding site" evidence="13">
    <location>
        <position position="67"/>
    </location>
    <ligand>
        <name>a menaquinol</name>
        <dbReference type="ChEBI" id="CHEBI:18151"/>
    </ligand>
</feature>